<accession>A0A654BM02</accession>
<dbReference type="AlphaFoldDB" id="A0A654BM02"/>
<evidence type="ECO:0000313" key="2">
    <source>
        <dbReference type="Proteomes" id="UP000432350"/>
    </source>
</evidence>
<reference evidence="1 2" key="1">
    <citation type="submission" date="2019-10" db="EMBL/GenBank/DDBJ databases">
        <authorList>
            <person name="Karimi E."/>
        </authorList>
    </citation>
    <scope>NUCLEOTIDE SEQUENCE [LARGE SCALE GENOMIC DNA]</scope>
    <source>
        <strain evidence="1">Sphingobacterium sp. 8BC</strain>
    </source>
</reference>
<proteinExistence type="predicted"/>
<gene>
    <name evidence="1" type="ORF">SPHINGO8BC_50193</name>
</gene>
<name>A0A654BM02_SPHMU</name>
<dbReference type="EMBL" id="CABWMV010000024">
    <property type="protein sequence ID" value="VXC81265.1"/>
    <property type="molecule type" value="Genomic_DNA"/>
</dbReference>
<organism evidence="1 2">
    <name type="scientific">Sphingobacterium multivorum</name>
    <dbReference type="NCBI Taxonomy" id="28454"/>
    <lineage>
        <taxon>Bacteria</taxon>
        <taxon>Pseudomonadati</taxon>
        <taxon>Bacteroidota</taxon>
        <taxon>Sphingobacteriia</taxon>
        <taxon>Sphingobacteriales</taxon>
        <taxon>Sphingobacteriaceae</taxon>
        <taxon>Sphingobacterium</taxon>
    </lineage>
</organism>
<sequence>MSSIFLTVQIGTVTVKIMLNSKANAMSILYSQLFIHCIY</sequence>
<protein>
    <submittedName>
        <fullName evidence="1">Uncharacterized protein</fullName>
    </submittedName>
</protein>
<evidence type="ECO:0000313" key="1">
    <source>
        <dbReference type="EMBL" id="VXC81265.1"/>
    </source>
</evidence>
<dbReference type="Proteomes" id="UP000432350">
    <property type="component" value="Unassembled WGS sequence"/>
</dbReference>